<dbReference type="STRING" id="582680.RS86_01433"/>
<dbReference type="AlphaFoldDB" id="A0A0F0LR31"/>
<dbReference type="EMBL" id="JYIX01000031">
    <property type="protein sequence ID" value="KJL33996.1"/>
    <property type="molecule type" value="Genomic_DNA"/>
</dbReference>
<name>A0A0F0LR31_9MICO</name>
<protein>
    <submittedName>
        <fullName evidence="1">Uncharacterized protein</fullName>
    </submittedName>
</protein>
<dbReference type="Proteomes" id="UP000033740">
    <property type="component" value="Unassembled WGS sequence"/>
</dbReference>
<evidence type="ECO:0000313" key="2">
    <source>
        <dbReference type="Proteomes" id="UP000033740"/>
    </source>
</evidence>
<organism evidence="1 2">
    <name type="scientific">Microbacterium azadirachtae</name>
    <dbReference type="NCBI Taxonomy" id="582680"/>
    <lineage>
        <taxon>Bacteria</taxon>
        <taxon>Bacillati</taxon>
        <taxon>Actinomycetota</taxon>
        <taxon>Actinomycetes</taxon>
        <taxon>Micrococcales</taxon>
        <taxon>Microbacteriaceae</taxon>
        <taxon>Microbacterium</taxon>
    </lineage>
</organism>
<reference evidence="1 2" key="1">
    <citation type="submission" date="2015-02" db="EMBL/GenBank/DDBJ databases">
        <title>Draft genome sequences of ten Microbacterium spp. with emphasis on heavy metal contaminated environments.</title>
        <authorList>
            <person name="Corretto E."/>
        </authorList>
    </citation>
    <scope>NUCLEOTIDE SEQUENCE [LARGE SCALE GENOMIC DNA]</scope>
    <source>
        <strain evidence="1 2">ARN176</strain>
    </source>
</reference>
<sequence length="73" mass="7855">MTEQPRFTLDSTLGEILDDPRARAVLDELVPGVSTHSLVFLARGITLADGAARLGSIEPERLAELDARLRALG</sequence>
<dbReference type="PATRIC" id="fig|582680.6.peg.1470"/>
<dbReference type="RefSeq" id="WP_045271512.1">
    <property type="nucleotide sequence ID" value="NZ_JYIX01000031.1"/>
</dbReference>
<accession>A0A0F0LR31</accession>
<comment type="caution">
    <text evidence="1">The sequence shown here is derived from an EMBL/GenBank/DDBJ whole genome shotgun (WGS) entry which is preliminary data.</text>
</comment>
<gene>
    <name evidence="1" type="ORF">RS86_01433</name>
</gene>
<keyword evidence="2" id="KW-1185">Reference proteome</keyword>
<proteinExistence type="predicted"/>
<evidence type="ECO:0000313" key="1">
    <source>
        <dbReference type="EMBL" id="KJL33996.1"/>
    </source>
</evidence>